<dbReference type="PANTHER" id="PTHR36848">
    <property type="entry name" value="DNA-BINDING PROTEIN (PUTATIVE SECRETED PROTEIN)-RELATED"/>
    <property type="match status" value="1"/>
</dbReference>
<name>A0A7T6XUE7_PENDI</name>
<dbReference type="RefSeq" id="XP_014539074.2">
    <property type="nucleotide sequence ID" value="XM_014683588.2"/>
</dbReference>
<keyword evidence="1" id="KW-0378">Hydrolase</keyword>
<sequence>MIHRLNTNTKANHGCADFSMLGAKHNLRVMQKFHRRKSYKRAVISPFLTCKGLSVVSTATTPNNSYGTFINPSSQVRPFFRYWLPDASVDPTVVASDIRSAAEVGAGGIEFLGYYGYGGDAVGSPPGSDWVTYGFGSAPFQHLLQVALETAKENNVLVDIAMGPNQGQGVPASSDDDGIQWDLVPFVQRVPVNQTRDRIPGWGEGDLVACVIASADSMANVSLASGSGSLSTTPPQESYIELVLDEESLQDVSQNVSSDGILALPSSLSSRDLFVFSFYQKRTLHKALTVKSNRTDTILANGSFVVDHFSKEGARTMINYWNDHILTEEIRQLLLDVGNYGWEDSMEFQSNITWTPKLPNAFYKKFGYPLGKFLPLLIFGQNNIMAQASNPGLVRAVFKNSVTTDKYINDYRSVLADGYGSFLTTMREWLNQDIGLQYSTQVSYNLPLDALTNIPKVDAPECESLQWKDNIDGYRQFTGPAYLSGKKVVSNEMGGVSSRAYSLTIPELLQSVNKAFAGGVNRVVLHGQPYSGNYYGTR</sequence>
<dbReference type="GO" id="GO:0016787">
    <property type="term" value="F:hydrolase activity"/>
    <property type="evidence" value="ECO:0007669"/>
    <property type="project" value="UniProtKB-KW"/>
</dbReference>
<gene>
    <name evidence="1" type="ORF">Pdw03_5223</name>
</gene>
<dbReference type="Pfam" id="PF17132">
    <property type="entry name" value="Glyco_hydro_106"/>
    <property type="match status" value="1"/>
</dbReference>
<dbReference type="InterPro" id="IPR053161">
    <property type="entry name" value="Ulvan_degrading_GH"/>
</dbReference>
<accession>A0A7T6XUE7</accession>
<reference evidence="1 2" key="1">
    <citation type="submission" date="2020-08" db="EMBL/GenBank/DDBJ databases">
        <title>The completed genome sequence of the pathogenic ascomycete fungus Penicillium digitatum.</title>
        <authorList>
            <person name="Wang M."/>
        </authorList>
    </citation>
    <scope>NUCLEOTIDE SEQUENCE [LARGE SCALE GENOMIC DNA]</scope>
    <source>
        <strain evidence="1 2">PdW03</strain>
    </source>
</reference>
<dbReference type="VEuPathDB" id="FungiDB:PDIP_03250"/>
<organism evidence="1 2">
    <name type="scientific">Penicillium digitatum</name>
    <name type="common">Green mold</name>
    <dbReference type="NCBI Taxonomy" id="36651"/>
    <lineage>
        <taxon>Eukaryota</taxon>
        <taxon>Fungi</taxon>
        <taxon>Dikarya</taxon>
        <taxon>Ascomycota</taxon>
        <taxon>Pezizomycotina</taxon>
        <taxon>Eurotiomycetes</taxon>
        <taxon>Eurotiomycetidae</taxon>
        <taxon>Eurotiales</taxon>
        <taxon>Aspergillaceae</taxon>
        <taxon>Penicillium</taxon>
    </lineage>
</organism>
<dbReference type="PANTHER" id="PTHR36848:SF2">
    <property type="entry name" value="SECRETED PROTEIN"/>
    <property type="match status" value="1"/>
</dbReference>
<protein>
    <submittedName>
        <fullName evidence="1">Glycoside hydrolase, family 2, N-terminal</fullName>
    </submittedName>
</protein>
<evidence type="ECO:0000313" key="1">
    <source>
        <dbReference type="EMBL" id="QQK47588.1"/>
    </source>
</evidence>
<dbReference type="EMBL" id="CP060779">
    <property type="protein sequence ID" value="QQK47588.1"/>
    <property type="molecule type" value="Genomic_DNA"/>
</dbReference>
<dbReference type="KEGG" id="pdp:PDIP_03250"/>
<dbReference type="Proteomes" id="UP000595662">
    <property type="component" value="Chromosome 6"/>
</dbReference>
<evidence type="ECO:0000313" key="2">
    <source>
        <dbReference type="Proteomes" id="UP000595662"/>
    </source>
</evidence>
<proteinExistence type="predicted"/>
<dbReference type="GeneID" id="26228648"/>
<dbReference type="AlphaFoldDB" id="A0A7T6XUE7"/>